<dbReference type="GO" id="GO:0005886">
    <property type="term" value="C:plasma membrane"/>
    <property type="evidence" value="ECO:0007669"/>
    <property type="project" value="UniProtKB-SubCell"/>
</dbReference>
<dbReference type="GO" id="GO:0009055">
    <property type="term" value="F:electron transfer activity"/>
    <property type="evidence" value="ECO:0007669"/>
    <property type="project" value="InterPro"/>
</dbReference>
<evidence type="ECO:0000256" key="3">
    <source>
        <dbReference type="ARBA" id="ARBA00022692"/>
    </source>
</evidence>
<keyword evidence="9" id="KW-1185">Reference proteome</keyword>
<evidence type="ECO:0000256" key="6">
    <source>
        <dbReference type="SAM" id="Phobius"/>
    </source>
</evidence>
<sequence length="208" mass="24412">MKWVQRFNLAERILHWITALLVLTLLITGVSLYADGSREQLGSLRFQVRTLHHYAGLALMVIPPLFITMFFPALKPFLREMTHWRAGDVEWLTGKSKVAHKFNGGQKLNFLFTLIWLMGLAVTGFLIWKQPFITQQIREFLYSWHRLLFWLISIQLMGHLYLSVLHPPTRHAFKGIIRGKVKRSWANTHHSLWLEEVEKNDATTDSHR</sequence>
<accession>A0A8J2YCN2</accession>
<dbReference type="GO" id="GO:0022904">
    <property type="term" value="P:respiratory electron transport chain"/>
    <property type="evidence" value="ECO:0007669"/>
    <property type="project" value="InterPro"/>
</dbReference>
<reference evidence="8" key="2">
    <citation type="submission" date="2020-09" db="EMBL/GenBank/DDBJ databases">
        <authorList>
            <person name="Sun Q."/>
            <person name="Zhou Y."/>
        </authorList>
    </citation>
    <scope>NUCLEOTIDE SEQUENCE</scope>
    <source>
        <strain evidence="8">CGMCC 1.15179</strain>
    </source>
</reference>
<evidence type="ECO:0000256" key="4">
    <source>
        <dbReference type="ARBA" id="ARBA00022989"/>
    </source>
</evidence>
<reference evidence="8" key="1">
    <citation type="journal article" date="2014" name="Int. J. Syst. Evol. Microbiol.">
        <title>Complete genome sequence of Corynebacterium casei LMG S-19264T (=DSM 44701T), isolated from a smear-ripened cheese.</title>
        <authorList>
            <consortium name="US DOE Joint Genome Institute (JGI-PGF)"/>
            <person name="Walter F."/>
            <person name="Albersmeier A."/>
            <person name="Kalinowski J."/>
            <person name="Ruckert C."/>
        </authorList>
    </citation>
    <scope>NUCLEOTIDE SEQUENCE</scope>
    <source>
        <strain evidence="8">CGMCC 1.15179</strain>
    </source>
</reference>
<evidence type="ECO:0000256" key="2">
    <source>
        <dbReference type="ARBA" id="ARBA00022475"/>
    </source>
</evidence>
<gene>
    <name evidence="8" type="ORF">GCM10011571_00020</name>
</gene>
<dbReference type="InterPro" id="IPR011577">
    <property type="entry name" value="Cyt_b561_bac/Ni-Hgenase"/>
</dbReference>
<dbReference type="SUPFAM" id="SSF81342">
    <property type="entry name" value="Transmembrane di-heme cytochromes"/>
    <property type="match status" value="1"/>
</dbReference>
<dbReference type="GO" id="GO:0036397">
    <property type="term" value="F:formate dehydrogenase (quinone) activity"/>
    <property type="evidence" value="ECO:0007669"/>
    <property type="project" value="TreeGrafter"/>
</dbReference>
<keyword evidence="2" id="KW-1003">Cell membrane</keyword>
<name>A0A8J2YCN2_9BACL</name>
<dbReference type="Proteomes" id="UP000625210">
    <property type="component" value="Unassembled WGS sequence"/>
</dbReference>
<dbReference type="RefSeq" id="WP_188645894.1">
    <property type="nucleotide sequence ID" value="NZ_BMHQ01000001.1"/>
</dbReference>
<comment type="caution">
    <text evidence="8">The sequence shown here is derived from an EMBL/GenBank/DDBJ whole genome shotgun (WGS) entry which is preliminary data.</text>
</comment>
<organism evidence="8 9">
    <name type="scientific">Marinithermofilum abyssi</name>
    <dbReference type="NCBI Taxonomy" id="1571185"/>
    <lineage>
        <taxon>Bacteria</taxon>
        <taxon>Bacillati</taxon>
        <taxon>Bacillota</taxon>
        <taxon>Bacilli</taxon>
        <taxon>Bacillales</taxon>
        <taxon>Thermoactinomycetaceae</taxon>
        <taxon>Marinithermofilum</taxon>
    </lineage>
</organism>
<protein>
    <submittedName>
        <fullName evidence="8">Formate dehydrogenase</fullName>
    </submittedName>
</protein>
<dbReference type="InterPro" id="IPR016174">
    <property type="entry name" value="Di-haem_cyt_TM"/>
</dbReference>
<keyword evidence="4 6" id="KW-1133">Transmembrane helix</keyword>
<feature type="transmembrane region" description="Helical" evidence="6">
    <location>
        <begin position="12"/>
        <end position="34"/>
    </location>
</feature>
<evidence type="ECO:0000313" key="9">
    <source>
        <dbReference type="Proteomes" id="UP000625210"/>
    </source>
</evidence>
<evidence type="ECO:0000256" key="5">
    <source>
        <dbReference type="ARBA" id="ARBA00023136"/>
    </source>
</evidence>
<dbReference type="AlphaFoldDB" id="A0A8J2YCN2"/>
<keyword evidence="5 6" id="KW-0472">Membrane</keyword>
<evidence type="ECO:0000259" key="7">
    <source>
        <dbReference type="Pfam" id="PF01292"/>
    </source>
</evidence>
<dbReference type="EMBL" id="BMHQ01000001">
    <property type="protein sequence ID" value="GGE03214.1"/>
    <property type="molecule type" value="Genomic_DNA"/>
</dbReference>
<dbReference type="GO" id="GO:0009326">
    <property type="term" value="C:formate dehydrogenase complex"/>
    <property type="evidence" value="ECO:0007669"/>
    <property type="project" value="TreeGrafter"/>
</dbReference>
<evidence type="ECO:0000313" key="8">
    <source>
        <dbReference type="EMBL" id="GGE03214.1"/>
    </source>
</evidence>
<feature type="transmembrane region" description="Helical" evidence="6">
    <location>
        <begin position="54"/>
        <end position="74"/>
    </location>
</feature>
<dbReference type="GO" id="GO:0009061">
    <property type="term" value="P:anaerobic respiration"/>
    <property type="evidence" value="ECO:0007669"/>
    <property type="project" value="TreeGrafter"/>
</dbReference>
<keyword evidence="3 6" id="KW-0812">Transmembrane</keyword>
<feature type="transmembrane region" description="Helical" evidence="6">
    <location>
        <begin position="108"/>
        <end position="127"/>
    </location>
</feature>
<comment type="subcellular location">
    <subcellularLocation>
        <location evidence="1">Cell membrane</location>
        <topology evidence="1">Multi-pass membrane protein</topology>
    </subcellularLocation>
</comment>
<dbReference type="PANTHER" id="PTHR30074">
    <property type="entry name" value="FORMATE DEHYDROGENASE, NITRATE-INDUCIBLE, CYTOCHROME B556 FDN SUBUNIT"/>
    <property type="match status" value="1"/>
</dbReference>
<dbReference type="InterPro" id="IPR051817">
    <property type="entry name" value="FDH_cytochrome_b556_subunit"/>
</dbReference>
<dbReference type="Pfam" id="PF01292">
    <property type="entry name" value="Ni_hydr_CYTB"/>
    <property type="match status" value="1"/>
</dbReference>
<dbReference type="GO" id="GO:0015944">
    <property type="term" value="P:formate oxidation"/>
    <property type="evidence" value="ECO:0007669"/>
    <property type="project" value="TreeGrafter"/>
</dbReference>
<dbReference type="PANTHER" id="PTHR30074:SF6">
    <property type="entry name" value="FORMATE DEHYDROGENASE GAMMA SUBUNIT"/>
    <property type="match status" value="1"/>
</dbReference>
<proteinExistence type="predicted"/>
<feature type="transmembrane region" description="Helical" evidence="6">
    <location>
        <begin position="147"/>
        <end position="165"/>
    </location>
</feature>
<evidence type="ECO:0000256" key="1">
    <source>
        <dbReference type="ARBA" id="ARBA00004651"/>
    </source>
</evidence>
<feature type="domain" description="Cytochrome b561 bacterial/Ni-hydrogenase" evidence="7">
    <location>
        <begin position="6"/>
        <end position="178"/>
    </location>
</feature>
<dbReference type="Gene3D" id="1.20.950.20">
    <property type="entry name" value="Transmembrane di-heme cytochromes, Chain C"/>
    <property type="match status" value="1"/>
</dbReference>